<dbReference type="Gene3D" id="3.40.50.720">
    <property type="entry name" value="NAD(P)-binding Rossmann-like Domain"/>
    <property type="match status" value="1"/>
</dbReference>
<protein>
    <submittedName>
        <fullName evidence="4">Epimerase</fullName>
    </submittedName>
</protein>
<reference evidence="4 5" key="1">
    <citation type="submission" date="2019-07" db="EMBL/GenBank/DDBJ databases">
        <title>Whole genome shotgun sequence of Cellulomonas soli NBRC 109434.</title>
        <authorList>
            <person name="Hosoyama A."/>
            <person name="Uohara A."/>
            <person name="Ohji S."/>
            <person name="Ichikawa N."/>
        </authorList>
    </citation>
    <scope>NUCLEOTIDE SEQUENCE [LARGE SCALE GENOMIC DNA]</scope>
    <source>
        <strain evidence="4 5">NBRC 109434</strain>
    </source>
</reference>
<sequence>MQIVVAGSHGFIGSALVPHLRAAGHEVRRLVRSAPRAADEIAWDPSVGVLDARALSGTDAVINLAGVNVGERRLTDARKREVLSSRLDTTGLLARTLAEGAGPHVLLQASGIGAYGDRGEELLDEHAALGSTYFAGVVRDWEAATAPAEAAGVRVAHLRTSVVLDAHGGALARLLPLVRWGVGGRLGSGRQFWSWITLHDQIRAIEHLLTAPVHGPVNMVAEATRNADLVAALAAAVHRPAIVPVPSWALRTVLGDFSSEILGSVRAVPAALRASGFRADHADIATAAAWVVGEHPHHGR</sequence>
<accession>A0A512P9N7</accession>
<comment type="caution">
    <text evidence="4">The sequence shown here is derived from an EMBL/GenBank/DDBJ whole genome shotgun (WGS) entry which is preliminary data.</text>
</comment>
<evidence type="ECO:0000256" key="1">
    <source>
        <dbReference type="ARBA" id="ARBA00009353"/>
    </source>
</evidence>
<evidence type="ECO:0000313" key="4">
    <source>
        <dbReference type="EMBL" id="GEP67911.1"/>
    </source>
</evidence>
<dbReference type="NCBIfam" id="TIGR01777">
    <property type="entry name" value="yfcH"/>
    <property type="match status" value="1"/>
</dbReference>
<dbReference type="EMBL" id="BKAL01000002">
    <property type="protein sequence ID" value="GEP67911.1"/>
    <property type="molecule type" value="Genomic_DNA"/>
</dbReference>
<dbReference type="Proteomes" id="UP000321798">
    <property type="component" value="Unassembled WGS sequence"/>
</dbReference>
<feature type="domain" description="DUF1731" evidence="3">
    <location>
        <begin position="245"/>
        <end position="290"/>
    </location>
</feature>
<organism evidence="4 5">
    <name type="scientific">Cellulomonas soli</name>
    <dbReference type="NCBI Taxonomy" id="931535"/>
    <lineage>
        <taxon>Bacteria</taxon>
        <taxon>Bacillati</taxon>
        <taxon>Actinomycetota</taxon>
        <taxon>Actinomycetes</taxon>
        <taxon>Micrococcales</taxon>
        <taxon>Cellulomonadaceae</taxon>
        <taxon>Cellulomonas</taxon>
    </lineage>
</organism>
<proteinExistence type="inferred from homology"/>
<dbReference type="RefSeq" id="WP_146951692.1">
    <property type="nucleotide sequence ID" value="NZ_BAABBJ010000015.1"/>
</dbReference>
<dbReference type="InterPro" id="IPR010099">
    <property type="entry name" value="SDR39U1"/>
</dbReference>
<gene>
    <name evidence="4" type="ORF">CSO01_06260</name>
</gene>
<dbReference type="OrthoDB" id="9801773at2"/>
<dbReference type="AlphaFoldDB" id="A0A512P9N7"/>
<dbReference type="InterPro" id="IPR001509">
    <property type="entry name" value="Epimerase_deHydtase"/>
</dbReference>
<evidence type="ECO:0000259" key="3">
    <source>
        <dbReference type="Pfam" id="PF08338"/>
    </source>
</evidence>
<evidence type="ECO:0000259" key="2">
    <source>
        <dbReference type="Pfam" id="PF01370"/>
    </source>
</evidence>
<dbReference type="PANTHER" id="PTHR11092:SF0">
    <property type="entry name" value="EPIMERASE FAMILY PROTEIN SDR39U1"/>
    <property type="match status" value="1"/>
</dbReference>
<keyword evidence="5" id="KW-1185">Reference proteome</keyword>
<feature type="domain" description="NAD-dependent epimerase/dehydratase" evidence="2">
    <location>
        <begin position="3"/>
        <end position="216"/>
    </location>
</feature>
<comment type="similarity">
    <text evidence="1">Belongs to the NAD(P)-dependent epimerase/dehydratase family. SDR39U1 subfamily.</text>
</comment>
<dbReference type="PANTHER" id="PTHR11092">
    <property type="entry name" value="SUGAR NUCLEOTIDE EPIMERASE RELATED"/>
    <property type="match status" value="1"/>
</dbReference>
<dbReference type="Pfam" id="PF01370">
    <property type="entry name" value="Epimerase"/>
    <property type="match status" value="1"/>
</dbReference>
<dbReference type="InterPro" id="IPR036291">
    <property type="entry name" value="NAD(P)-bd_dom_sf"/>
</dbReference>
<name>A0A512P9N7_9CELL</name>
<evidence type="ECO:0000313" key="5">
    <source>
        <dbReference type="Proteomes" id="UP000321798"/>
    </source>
</evidence>
<dbReference type="Pfam" id="PF08338">
    <property type="entry name" value="DUF1731"/>
    <property type="match status" value="1"/>
</dbReference>
<dbReference type="SUPFAM" id="SSF51735">
    <property type="entry name" value="NAD(P)-binding Rossmann-fold domains"/>
    <property type="match status" value="1"/>
</dbReference>
<dbReference type="InterPro" id="IPR013549">
    <property type="entry name" value="DUF1731"/>
</dbReference>